<feature type="transmembrane region" description="Helical" evidence="7">
    <location>
        <begin position="345"/>
        <end position="363"/>
    </location>
</feature>
<feature type="transmembrane region" description="Helical" evidence="7">
    <location>
        <begin position="316"/>
        <end position="333"/>
    </location>
</feature>
<comment type="subcellular location">
    <subcellularLocation>
        <location evidence="1">Cell membrane</location>
        <topology evidence="1">Multi-pass membrane protein</topology>
    </subcellularLocation>
</comment>
<feature type="transmembrane region" description="Helical" evidence="7">
    <location>
        <begin position="283"/>
        <end position="304"/>
    </location>
</feature>
<dbReference type="Gene3D" id="1.20.1250.20">
    <property type="entry name" value="MFS general substrate transporter like domains"/>
    <property type="match status" value="1"/>
</dbReference>
<dbReference type="GO" id="GO:0022857">
    <property type="term" value="F:transmembrane transporter activity"/>
    <property type="evidence" value="ECO:0007669"/>
    <property type="project" value="InterPro"/>
</dbReference>
<keyword evidence="4 7" id="KW-0812">Transmembrane</keyword>
<name>A0A6L6XU36_9ACTN</name>
<dbReference type="AlphaFoldDB" id="A0A6L6XU36"/>
<gene>
    <name evidence="9" type="ORF">GON03_12400</name>
</gene>
<dbReference type="InterPro" id="IPR020846">
    <property type="entry name" value="MFS_dom"/>
</dbReference>
<keyword evidence="6 7" id="KW-0472">Membrane</keyword>
<dbReference type="PANTHER" id="PTHR42718:SF42">
    <property type="entry name" value="EXPORT PROTEIN"/>
    <property type="match status" value="1"/>
</dbReference>
<reference evidence="9 10" key="1">
    <citation type="submission" date="2019-12" db="EMBL/GenBank/DDBJ databases">
        <authorList>
            <person name="Huq M.A."/>
        </authorList>
    </citation>
    <scope>NUCLEOTIDE SEQUENCE [LARGE SCALE GENOMIC DNA]</scope>
    <source>
        <strain evidence="9 10">MAH-18</strain>
    </source>
</reference>
<keyword evidence="10" id="KW-1185">Reference proteome</keyword>
<feature type="transmembrane region" description="Helical" evidence="7">
    <location>
        <begin position="245"/>
        <end position="262"/>
    </location>
</feature>
<evidence type="ECO:0000313" key="9">
    <source>
        <dbReference type="EMBL" id="MVQ49986.1"/>
    </source>
</evidence>
<dbReference type="EMBL" id="WSEK01000004">
    <property type="protein sequence ID" value="MVQ49986.1"/>
    <property type="molecule type" value="Genomic_DNA"/>
</dbReference>
<accession>A0A6L6XU36</accession>
<evidence type="ECO:0000313" key="10">
    <source>
        <dbReference type="Proteomes" id="UP000473525"/>
    </source>
</evidence>
<feature type="transmembrane region" description="Helical" evidence="7">
    <location>
        <begin position="416"/>
        <end position="436"/>
    </location>
</feature>
<proteinExistence type="predicted"/>
<feature type="transmembrane region" description="Helical" evidence="7">
    <location>
        <begin position="32"/>
        <end position="55"/>
    </location>
</feature>
<comment type="caution">
    <text evidence="9">The sequence shown here is derived from an EMBL/GenBank/DDBJ whole genome shotgun (WGS) entry which is preliminary data.</text>
</comment>
<dbReference type="PROSITE" id="PS50850">
    <property type="entry name" value="MFS"/>
    <property type="match status" value="1"/>
</dbReference>
<dbReference type="CDD" id="cd17321">
    <property type="entry name" value="MFS_MMR_MDR_like"/>
    <property type="match status" value="1"/>
</dbReference>
<evidence type="ECO:0000256" key="5">
    <source>
        <dbReference type="ARBA" id="ARBA00022989"/>
    </source>
</evidence>
<keyword evidence="5 7" id="KW-1133">Transmembrane helix</keyword>
<dbReference type="GO" id="GO:0005886">
    <property type="term" value="C:plasma membrane"/>
    <property type="evidence" value="ECO:0007669"/>
    <property type="project" value="UniProtKB-SubCell"/>
</dbReference>
<keyword evidence="3" id="KW-1003">Cell membrane</keyword>
<sequence length="477" mass="48920">MSPTLFGVTDADGWAGSPTPDGVRLQTATGRAVVAAAVLGSAMTMLDGTVVNVALRTIGEDLDASLAQLQWISNGYLLSLASLILLGGSLGDRFGRRRVFVVGTIWFAAASLVCGLAPTAEVLIAARVLQGCGAALLTPGSLAMIQGAFVRDDRAAAIGAWTGLGGIASAIGPFVGGGLVEYASWRWIFLINLPIAVVTVAVARRSVPETLDPHAPRRFDVLGALLAVLFLGGVTYALIEWGSAYAPWAALVAVLAGVGFVVDERRSDHPMLPLGLFADRVFSAANVMTLLVYAALGAVLFFLVLQLQTVSGYSPLQAGMATLPITICMLLLAPRGGRLGTRIGPRIPMTVGPLMLAVGTLLLRDVGADVSYVRDVLPGLTVFGLGLALLVAPLTATVLAAASDEHAGIASGVNNAVARAGSLLAVAALPVAVGLSGDEYADPVALDAAYGSAMLICAVLLVLGGVVSWVTIRRPQP</sequence>
<dbReference type="Pfam" id="PF07690">
    <property type="entry name" value="MFS_1"/>
    <property type="match status" value="1"/>
</dbReference>
<evidence type="ECO:0000256" key="2">
    <source>
        <dbReference type="ARBA" id="ARBA00022448"/>
    </source>
</evidence>
<evidence type="ECO:0000256" key="1">
    <source>
        <dbReference type="ARBA" id="ARBA00004651"/>
    </source>
</evidence>
<feature type="domain" description="Major facilitator superfamily (MFS) profile" evidence="8">
    <location>
        <begin position="33"/>
        <end position="476"/>
    </location>
</feature>
<evidence type="ECO:0000256" key="3">
    <source>
        <dbReference type="ARBA" id="ARBA00022475"/>
    </source>
</evidence>
<dbReference type="PANTHER" id="PTHR42718">
    <property type="entry name" value="MAJOR FACILITATOR SUPERFAMILY MULTIDRUG TRANSPORTER MFSC"/>
    <property type="match status" value="1"/>
</dbReference>
<evidence type="ECO:0000259" key="8">
    <source>
        <dbReference type="PROSITE" id="PS50850"/>
    </source>
</evidence>
<feature type="transmembrane region" description="Helical" evidence="7">
    <location>
        <begin position="67"/>
        <end position="87"/>
    </location>
</feature>
<feature type="transmembrane region" description="Helical" evidence="7">
    <location>
        <begin position="448"/>
        <end position="472"/>
    </location>
</feature>
<evidence type="ECO:0000256" key="4">
    <source>
        <dbReference type="ARBA" id="ARBA00022692"/>
    </source>
</evidence>
<feature type="transmembrane region" description="Helical" evidence="7">
    <location>
        <begin position="124"/>
        <end position="143"/>
    </location>
</feature>
<dbReference type="NCBIfam" id="TIGR00711">
    <property type="entry name" value="efflux_EmrB"/>
    <property type="match status" value="1"/>
</dbReference>
<organism evidence="9 10">
    <name type="scientific">Nocardioides agri</name>
    <dbReference type="NCBI Taxonomy" id="2682843"/>
    <lineage>
        <taxon>Bacteria</taxon>
        <taxon>Bacillati</taxon>
        <taxon>Actinomycetota</taxon>
        <taxon>Actinomycetes</taxon>
        <taxon>Propionibacteriales</taxon>
        <taxon>Nocardioidaceae</taxon>
        <taxon>Nocardioides</taxon>
    </lineage>
</organism>
<dbReference type="InterPro" id="IPR011701">
    <property type="entry name" value="MFS"/>
</dbReference>
<feature type="transmembrane region" description="Helical" evidence="7">
    <location>
        <begin position="383"/>
        <end position="404"/>
    </location>
</feature>
<feature type="transmembrane region" description="Helical" evidence="7">
    <location>
        <begin position="187"/>
        <end position="207"/>
    </location>
</feature>
<dbReference type="Proteomes" id="UP000473525">
    <property type="component" value="Unassembled WGS sequence"/>
</dbReference>
<dbReference type="Gene3D" id="1.20.1720.10">
    <property type="entry name" value="Multidrug resistance protein D"/>
    <property type="match status" value="1"/>
</dbReference>
<keyword evidence="2" id="KW-0813">Transport</keyword>
<feature type="transmembrane region" description="Helical" evidence="7">
    <location>
        <begin position="99"/>
        <end position="118"/>
    </location>
</feature>
<dbReference type="InterPro" id="IPR004638">
    <property type="entry name" value="EmrB-like"/>
</dbReference>
<dbReference type="InterPro" id="IPR036259">
    <property type="entry name" value="MFS_trans_sf"/>
</dbReference>
<protein>
    <submittedName>
        <fullName evidence="9">DHA2 family efflux MFS transporter permease subunit</fullName>
    </submittedName>
</protein>
<dbReference type="SUPFAM" id="SSF103473">
    <property type="entry name" value="MFS general substrate transporter"/>
    <property type="match status" value="1"/>
</dbReference>
<evidence type="ECO:0000256" key="6">
    <source>
        <dbReference type="ARBA" id="ARBA00023136"/>
    </source>
</evidence>
<feature type="transmembrane region" description="Helical" evidence="7">
    <location>
        <begin position="155"/>
        <end position="175"/>
    </location>
</feature>
<feature type="transmembrane region" description="Helical" evidence="7">
    <location>
        <begin position="219"/>
        <end position="239"/>
    </location>
</feature>
<evidence type="ECO:0000256" key="7">
    <source>
        <dbReference type="SAM" id="Phobius"/>
    </source>
</evidence>